<accession>A0A8D2GXU9</accession>
<evidence type="ECO:0000256" key="5">
    <source>
        <dbReference type="ARBA" id="ARBA00023187"/>
    </source>
</evidence>
<dbReference type="SMR" id="A0A8D2GXU9"/>
<dbReference type="Ensembl" id="ENSUPAT00010004277.1">
    <property type="protein sequence ID" value="ENSUPAP00010003720.1"/>
    <property type="gene ID" value="ENSUPAG00010003032.1"/>
</dbReference>
<dbReference type="AlphaFoldDB" id="A0A8D2GXU9"/>
<organism evidence="10 11">
    <name type="scientific">Urocitellus parryii</name>
    <name type="common">Arctic ground squirrel</name>
    <name type="synonym">Spermophilus parryii</name>
    <dbReference type="NCBI Taxonomy" id="9999"/>
    <lineage>
        <taxon>Eukaryota</taxon>
        <taxon>Metazoa</taxon>
        <taxon>Chordata</taxon>
        <taxon>Craniata</taxon>
        <taxon>Vertebrata</taxon>
        <taxon>Euteleostomi</taxon>
        <taxon>Mammalia</taxon>
        <taxon>Eutheria</taxon>
        <taxon>Euarchontoglires</taxon>
        <taxon>Glires</taxon>
        <taxon>Rodentia</taxon>
        <taxon>Sciuromorpha</taxon>
        <taxon>Sciuridae</taxon>
        <taxon>Xerinae</taxon>
        <taxon>Marmotini</taxon>
        <taxon>Urocitellus</taxon>
    </lineage>
</organism>
<reference evidence="10" key="1">
    <citation type="submission" date="2025-08" db="UniProtKB">
        <authorList>
            <consortium name="Ensembl"/>
        </authorList>
    </citation>
    <scope>IDENTIFICATION</scope>
</reference>
<dbReference type="PANTHER" id="PTHR15217">
    <property type="entry name" value="WILMS' TUMOR 1-ASSOCIATING PROTEIN"/>
    <property type="match status" value="1"/>
</dbReference>
<evidence type="ECO:0000256" key="8">
    <source>
        <dbReference type="ARBA" id="ARBA00032703"/>
    </source>
</evidence>
<keyword evidence="5" id="KW-0508">mRNA splicing</keyword>
<comment type="subcellular location">
    <subcellularLocation>
        <location evidence="1">Nucleus</location>
    </subcellularLocation>
</comment>
<dbReference type="GO" id="GO:0008380">
    <property type="term" value="P:RNA splicing"/>
    <property type="evidence" value="ECO:0007669"/>
    <property type="project" value="UniProtKB-KW"/>
</dbReference>
<dbReference type="GO" id="GO:0005634">
    <property type="term" value="C:nucleus"/>
    <property type="evidence" value="ECO:0007669"/>
    <property type="project" value="UniProtKB-SubCell"/>
</dbReference>
<dbReference type="GO" id="GO:0000381">
    <property type="term" value="P:regulation of alternative mRNA splicing, via spliceosome"/>
    <property type="evidence" value="ECO:0007669"/>
    <property type="project" value="InterPro"/>
</dbReference>
<dbReference type="InterPro" id="IPR033757">
    <property type="entry name" value="WTAP"/>
</dbReference>
<keyword evidence="11" id="KW-1185">Reference proteome</keyword>
<dbReference type="GeneTree" id="ENSGT00390000013931"/>
<keyword evidence="6" id="KW-0539">Nucleus</keyword>
<evidence type="ECO:0000256" key="3">
    <source>
        <dbReference type="ARBA" id="ARBA00017540"/>
    </source>
</evidence>
<dbReference type="PANTHER" id="PTHR15217:SF0">
    <property type="entry name" value="PRE-MRNA-SPLICING REGULATOR WTAP"/>
    <property type="match status" value="1"/>
</dbReference>
<dbReference type="Proteomes" id="UP000694417">
    <property type="component" value="Unplaced"/>
</dbReference>
<evidence type="ECO:0000256" key="4">
    <source>
        <dbReference type="ARBA" id="ARBA00022664"/>
    </source>
</evidence>
<keyword evidence="4" id="KW-0507">mRNA processing</keyword>
<evidence type="ECO:0000313" key="10">
    <source>
        <dbReference type="Ensembl" id="ENSUPAP00010003720.1"/>
    </source>
</evidence>
<evidence type="ECO:0000256" key="2">
    <source>
        <dbReference type="ARBA" id="ARBA00010313"/>
    </source>
</evidence>
<evidence type="ECO:0000256" key="6">
    <source>
        <dbReference type="ARBA" id="ARBA00023242"/>
    </source>
</evidence>
<evidence type="ECO:0000256" key="7">
    <source>
        <dbReference type="ARBA" id="ARBA00032336"/>
    </source>
</evidence>
<evidence type="ECO:0000313" key="11">
    <source>
        <dbReference type="Proteomes" id="UP000694417"/>
    </source>
</evidence>
<proteinExistence type="inferred from homology"/>
<reference evidence="10" key="2">
    <citation type="submission" date="2025-09" db="UniProtKB">
        <authorList>
            <consortium name="Ensembl"/>
        </authorList>
    </citation>
    <scope>IDENTIFICATION</scope>
</reference>
<protein>
    <recommendedName>
        <fullName evidence="3">Pre-mRNA-splicing regulator WTAP</fullName>
    </recommendedName>
    <alternativeName>
        <fullName evidence="9">Female-lethal(2)D homolog</fullName>
    </alternativeName>
    <alternativeName>
        <fullName evidence="8">WT1-associated protein</fullName>
    </alternativeName>
    <alternativeName>
        <fullName evidence="7">Wilms tumor 1-associating protein</fullName>
    </alternativeName>
</protein>
<evidence type="ECO:0000256" key="1">
    <source>
        <dbReference type="ARBA" id="ARBA00004123"/>
    </source>
</evidence>
<dbReference type="GO" id="GO:0006397">
    <property type="term" value="P:mRNA processing"/>
    <property type="evidence" value="ECO:0007669"/>
    <property type="project" value="UniProtKB-KW"/>
</dbReference>
<evidence type="ECO:0000256" key="9">
    <source>
        <dbReference type="ARBA" id="ARBA00033097"/>
    </source>
</evidence>
<sequence>MTNEEPLPKKVRLSETDFKVMARDELILRWKQYEAYVQALEGKYTDLNSNDVTGLRESEEKLKQQQQESARRENILVMRLATKEQEMQEYLHTYSFSLSLSRIEPMASYILGKCFTLEPHPLPPALPFYFLSQRFTKLLSLASNF</sequence>
<dbReference type="GO" id="GO:0016556">
    <property type="term" value="P:mRNA modification"/>
    <property type="evidence" value="ECO:0007669"/>
    <property type="project" value="InterPro"/>
</dbReference>
<name>A0A8D2GXU9_UROPR</name>
<comment type="similarity">
    <text evidence="2">Belongs to the fl(2)d family.</text>
</comment>